<gene>
    <name evidence="7" type="primary">pebB</name>
    <name evidence="8" type="ORF">ERJ67_09805</name>
</gene>
<evidence type="ECO:0000256" key="7">
    <source>
        <dbReference type="HAMAP-Rule" id="MF_00793"/>
    </source>
</evidence>
<dbReference type="GO" id="GO:0010024">
    <property type="term" value="P:phytochromobilin biosynthetic process"/>
    <property type="evidence" value="ECO:0007669"/>
    <property type="project" value="InterPro"/>
</dbReference>
<dbReference type="GO" id="GO:0050618">
    <property type="term" value="F:phycoerythrobilin:ferredoxin oxidoreductase activity"/>
    <property type="evidence" value="ECO:0007669"/>
    <property type="project" value="UniProtKB-UniRule"/>
</dbReference>
<evidence type="ECO:0000256" key="6">
    <source>
        <dbReference type="ARBA" id="ARBA00047750"/>
    </source>
</evidence>
<evidence type="ECO:0000256" key="1">
    <source>
        <dbReference type="ARBA" id="ARBA00003349"/>
    </source>
</evidence>
<evidence type="ECO:0000256" key="4">
    <source>
        <dbReference type="ARBA" id="ARBA00019573"/>
    </source>
</evidence>
<name>A0A524RLM4_9CHRO</name>
<protein>
    <recommendedName>
        <fullName evidence="4 7">Phycoerythrobilin:ferredoxin oxidoreductase</fullName>
        <ecNumber evidence="3 7">1.3.7.3</ecNumber>
    </recommendedName>
</protein>
<proteinExistence type="inferred from homology"/>
<dbReference type="Pfam" id="PF05996">
    <property type="entry name" value="Fe_bilin_red"/>
    <property type="match status" value="1"/>
</dbReference>
<evidence type="ECO:0000313" key="9">
    <source>
        <dbReference type="Proteomes" id="UP000317990"/>
    </source>
</evidence>
<dbReference type="PANTHER" id="PTHR34557">
    <property type="entry name" value="PHYTOCHROMOBILIN:FERREDOXIN OXIDOREDUCTASE, CHLOROPLASTIC"/>
    <property type="match status" value="1"/>
</dbReference>
<dbReference type="Proteomes" id="UP000317990">
    <property type="component" value="Unassembled WGS sequence"/>
</dbReference>
<evidence type="ECO:0000256" key="5">
    <source>
        <dbReference type="ARBA" id="ARBA00023002"/>
    </source>
</evidence>
<dbReference type="EMBL" id="SRMO01000084">
    <property type="protein sequence ID" value="TGG90970.1"/>
    <property type="molecule type" value="Genomic_DNA"/>
</dbReference>
<keyword evidence="5 7" id="KW-0560">Oxidoreductase</keyword>
<dbReference type="HAMAP" id="MF_00793">
    <property type="entry name" value="PebB"/>
    <property type="match status" value="1"/>
</dbReference>
<comment type="caution">
    <text evidence="8">The sequence shown here is derived from an EMBL/GenBank/DDBJ whole genome shotgun (WGS) entry which is preliminary data.</text>
</comment>
<dbReference type="NCBIfam" id="NF009722">
    <property type="entry name" value="PRK13249.1"/>
    <property type="match status" value="1"/>
</dbReference>
<evidence type="ECO:0000313" key="8">
    <source>
        <dbReference type="EMBL" id="TGG90970.1"/>
    </source>
</evidence>
<dbReference type="InterPro" id="IPR009249">
    <property type="entry name" value="Ferredoxin-dep_bilin_Rdtase"/>
</dbReference>
<dbReference type="GO" id="GO:0050897">
    <property type="term" value="F:cobalt ion binding"/>
    <property type="evidence" value="ECO:0007669"/>
    <property type="project" value="InterPro"/>
</dbReference>
<evidence type="ECO:0000256" key="2">
    <source>
        <dbReference type="ARBA" id="ARBA00006908"/>
    </source>
</evidence>
<dbReference type="PANTHER" id="PTHR34557:SF1">
    <property type="entry name" value="PHYTOCHROMOBILIN:FERREDOXIN OXIDOREDUCTASE, CHLOROPLASTIC"/>
    <property type="match status" value="1"/>
</dbReference>
<reference evidence="8 9" key="1">
    <citation type="journal article" date="2019" name="mSystems">
        <title>Life at home and on the roam: Genomic adaptions reflect the dual lifestyle of an intracellular, facultative symbiont.</title>
        <authorList>
            <person name="Burgsdorf I."/>
        </authorList>
    </citation>
    <scope>NUCLEOTIDE SEQUENCE [LARGE SCALE GENOMIC DNA]</scope>
    <source>
        <strain evidence="8">277cV</strain>
    </source>
</reference>
<evidence type="ECO:0000256" key="3">
    <source>
        <dbReference type="ARBA" id="ARBA00012714"/>
    </source>
</evidence>
<dbReference type="EC" id="1.3.7.3" evidence="3 7"/>
<sequence length="254" mass="28841">MSWLWKRFLDLAKSRMTERLALTSYPIPAGFEQKRAMTGPRSRRSEVTTTSWAVKAPAIRQARAACVEAEGPPHVLNFVINPDHHYDLPFFGADLVSLPGGHLIALDLQPVLKRDASHTAPVWKRLQPVFERWRSRLPDGGPIPQEAEPYFSKGFLWTRLPLDDETSLETTVFPAFVDYLEIYLDLVCEARPVQGDRSDALLAGQRRYTDYRAEKDPARGMLTRFYGSDWTEAYIHGFLFDLESAQTSSQSGLP</sequence>
<comment type="similarity">
    <text evidence="2 7">Belongs to the HY2 family.</text>
</comment>
<organism evidence="8 9">
    <name type="scientific">Aphanocapsa feldmannii 277cV</name>
    <dbReference type="NCBI Taxonomy" id="2507553"/>
    <lineage>
        <taxon>Bacteria</taxon>
        <taxon>Bacillati</taxon>
        <taxon>Cyanobacteriota</taxon>
        <taxon>Cyanophyceae</taxon>
        <taxon>Oscillatoriophycideae</taxon>
        <taxon>Chroococcales</taxon>
        <taxon>Microcystaceae</taxon>
        <taxon>Aphanocapsa</taxon>
    </lineage>
</organism>
<dbReference type="InterPro" id="IPR022827">
    <property type="entry name" value="Phycoerythrobilin_Fdx_Rdtase"/>
</dbReference>
<accession>A0A524RLM4</accession>
<comment type="catalytic activity">
    <reaction evidence="6 7">
        <text>(3Z)-phycoerythrobilin + oxidized 2[4Fe-4S]-[ferredoxin] = 15,16-dihydrobiliverdin + reduced 2[4Fe-4S]-[ferredoxin] + 2 H(+)</text>
        <dbReference type="Rhea" id="RHEA:22092"/>
        <dbReference type="Rhea" id="RHEA-COMP:10002"/>
        <dbReference type="Rhea" id="RHEA-COMP:10004"/>
        <dbReference type="ChEBI" id="CHEBI:15378"/>
        <dbReference type="ChEBI" id="CHEBI:33722"/>
        <dbReference type="ChEBI" id="CHEBI:33723"/>
        <dbReference type="ChEBI" id="CHEBI:57438"/>
        <dbReference type="ChEBI" id="CHEBI:57899"/>
        <dbReference type="EC" id="1.3.7.3"/>
    </reaction>
</comment>
<dbReference type="Gene3D" id="3.40.1500.20">
    <property type="match status" value="1"/>
</dbReference>
<dbReference type="AlphaFoldDB" id="A0A524RLM4"/>
<comment type="function">
    <text evidence="1 7">Catalyzes the two-electron reduction of the C2 and C3(1) diene system of 15,16-dihydrobiliverdin.</text>
</comment>